<evidence type="ECO:0000256" key="1">
    <source>
        <dbReference type="SAM" id="MobiDB-lite"/>
    </source>
</evidence>
<feature type="compositionally biased region" description="Basic and acidic residues" evidence="1">
    <location>
        <begin position="135"/>
        <end position="156"/>
    </location>
</feature>
<reference evidence="2 3" key="1">
    <citation type="submission" date="2024-05" db="EMBL/GenBank/DDBJ databases">
        <authorList>
            <person name="Wallberg A."/>
        </authorList>
    </citation>
    <scope>NUCLEOTIDE SEQUENCE [LARGE SCALE GENOMIC DNA]</scope>
</reference>
<evidence type="ECO:0000313" key="2">
    <source>
        <dbReference type="EMBL" id="CAL4075700.1"/>
    </source>
</evidence>
<sequence>AVNEFWSCPSNREVLQQVKNRELDLKAAAEKLRYSYRFTYSRYKEEFGNILHNTPGKRKKEIQEFWKNILAEPTLLRVKKKDIGMKTAAKLLNCTYEFTYARYREVYGKIRKSNISNNQENNENGDISANSTEEDSPRKSVIRTDYKKETDNDIERGYMQMDQYKQAQHSEDDDDDDIESHSMIEQRHYSDDDINVETGIESKMSKTIDNSMDTHKVRYEVNS</sequence>
<feature type="compositionally biased region" description="Basic and acidic residues" evidence="1">
    <location>
        <begin position="179"/>
        <end position="191"/>
    </location>
</feature>
<gene>
    <name evidence="2" type="ORF">MNOR_LOCUS9865</name>
</gene>
<proteinExistence type="predicted"/>
<accession>A0AAV2QC67</accession>
<protein>
    <submittedName>
        <fullName evidence="2">Uncharacterized protein</fullName>
    </submittedName>
</protein>
<comment type="caution">
    <text evidence="2">The sequence shown here is derived from an EMBL/GenBank/DDBJ whole genome shotgun (WGS) entry which is preliminary data.</text>
</comment>
<feature type="non-terminal residue" evidence="2">
    <location>
        <position position="1"/>
    </location>
</feature>
<dbReference type="AlphaFoldDB" id="A0AAV2QC67"/>
<name>A0AAV2QC67_MEGNR</name>
<evidence type="ECO:0000313" key="3">
    <source>
        <dbReference type="Proteomes" id="UP001497623"/>
    </source>
</evidence>
<dbReference type="EMBL" id="CAXKWB010004860">
    <property type="protein sequence ID" value="CAL4075700.1"/>
    <property type="molecule type" value="Genomic_DNA"/>
</dbReference>
<keyword evidence="3" id="KW-1185">Reference proteome</keyword>
<dbReference type="Proteomes" id="UP001497623">
    <property type="component" value="Unassembled WGS sequence"/>
</dbReference>
<organism evidence="2 3">
    <name type="scientific">Meganyctiphanes norvegica</name>
    <name type="common">Northern krill</name>
    <name type="synonym">Thysanopoda norvegica</name>
    <dbReference type="NCBI Taxonomy" id="48144"/>
    <lineage>
        <taxon>Eukaryota</taxon>
        <taxon>Metazoa</taxon>
        <taxon>Ecdysozoa</taxon>
        <taxon>Arthropoda</taxon>
        <taxon>Crustacea</taxon>
        <taxon>Multicrustacea</taxon>
        <taxon>Malacostraca</taxon>
        <taxon>Eumalacostraca</taxon>
        <taxon>Eucarida</taxon>
        <taxon>Euphausiacea</taxon>
        <taxon>Euphausiidae</taxon>
        <taxon>Meganyctiphanes</taxon>
    </lineage>
</organism>
<feature type="compositionally biased region" description="Low complexity" evidence="1">
    <location>
        <begin position="115"/>
        <end position="124"/>
    </location>
</feature>
<feature type="region of interest" description="Disordered" evidence="1">
    <location>
        <begin position="115"/>
        <end position="195"/>
    </location>
</feature>